<sequence length="269" mass="30895">MTWQYTFFLSGVWPDDQLASCVEYTGRFGWSCPEPNRRNLAGLPTKGPPECQDKEYDDSDGILPSFRGESTSHLIHRPQPPVKQLRSYKPVPGSERPPMILGPGSMEVESMHRASYQPQPTDLARVTTRQIWMKDKFDLTEYQPRYDMTTSYQADYCCERVKPRDICLEWRAGGDDGDSKQQLVWHETASCERRPEVEFSGSLHDRLNSHVKSLIYRTTTSTSYPPPSFFGAPCCHPPKSQQDRYCPAEEVLANQICKIHGNQEFHKKL</sequence>
<name>A0AAV4R0L2_9ARAC</name>
<evidence type="ECO:0000313" key="2">
    <source>
        <dbReference type="EMBL" id="GIY13827.1"/>
    </source>
</evidence>
<evidence type="ECO:0000256" key="1">
    <source>
        <dbReference type="SAM" id="MobiDB-lite"/>
    </source>
</evidence>
<dbReference type="EMBL" id="BPLQ01005287">
    <property type="protein sequence ID" value="GIY13827.1"/>
    <property type="molecule type" value="Genomic_DNA"/>
</dbReference>
<reference evidence="2 3" key="1">
    <citation type="submission" date="2021-06" db="EMBL/GenBank/DDBJ databases">
        <title>Caerostris darwini draft genome.</title>
        <authorList>
            <person name="Kono N."/>
            <person name="Arakawa K."/>
        </authorList>
    </citation>
    <scope>NUCLEOTIDE SEQUENCE [LARGE SCALE GENOMIC DNA]</scope>
</reference>
<keyword evidence="3" id="KW-1185">Reference proteome</keyword>
<protein>
    <submittedName>
        <fullName evidence="2">Uncharacterized protein</fullName>
    </submittedName>
</protein>
<dbReference type="Proteomes" id="UP001054837">
    <property type="component" value="Unassembled WGS sequence"/>
</dbReference>
<gene>
    <name evidence="2" type="primary">AVEN_34690_1</name>
    <name evidence="2" type="ORF">CDAR_469531</name>
</gene>
<proteinExistence type="predicted"/>
<dbReference type="AlphaFoldDB" id="A0AAV4R0L2"/>
<comment type="caution">
    <text evidence="2">The sequence shown here is derived from an EMBL/GenBank/DDBJ whole genome shotgun (WGS) entry which is preliminary data.</text>
</comment>
<evidence type="ECO:0000313" key="3">
    <source>
        <dbReference type="Proteomes" id="UP001054837"/>
    </source>
</evidence>
<accession>A0AAV4R0L2</accession>
<feature type="region of interest" description="Disordered" evidence="1">
    <location>
        <begin position="67"/>
        <end position="96"/>
    </location>
</feature>
<organism evidence="2 3">
    <name type="scientific">Caerostris darwini</name>
    <dbReference type="NCBI Taxonomy" id="1538125"/>
    <lineage>
        <taxon>Eukaryota</taxon>
        <taxon>Metazoa</taxon>
        <taxon>Ecdysozoa</taxon>
        <taxon>Arthropoda</taxon>
        <taxon>Chelicerata</taxon>
        <taxon>Arachnida</taxon>
        <taxon>Araneae</taxon>
        <taxon>Araneomorphae</taxon>
        <taxon>Entelegynae</taxon>
        <taxon>Araneoidea</taxon>
        <taxon>Araneidae</taxon>
        <taxon>Caerostris</taxon>
    </lineage>
</organism>